<feature type="non-terminal residue" evidence="10">
    <location>
        <position position="1"/>
    </location>
</feature>
<evidence type="ECO:0000256" key="4">
    <source>
        <dbReference type="ARBA" id="ARBA00022801"/>
    </source>
</evidence>
<comment type="similarity">
    <text evidence="2 9">Belongs to the SSU72 phosphatase family.</text>
</comment>
<evidence type="ECO:0000256" key="8">
    <source>
        <dbReference type="ARBA" id="ARBA00048336"/>
    </source>
</evidence>
<keyword evidence="4 9" id="KW-0378">Hydrolase</keyword>
<comment type="catalytic activity">
    <reaction evidence="8 9">
        <text>O-phospho-L-threonyl-[protein] + H2O = L-threonyl-[protein] + phosphate</text>
        <dbReference type="Rhea" id="RHEA:47004"/>
        <dbReference type="Rhea" id="RHEA-COMP:11060"/>
        <dbReference type="Rhea" id="RHEA-COMP:11605"/>
        <dbReference type="ChEBI" id="CHEBI:15377"/>
        <dbReference type="ChEBI" id="CHEBI:30013"/>
        <dbReference type="ChEBI" id="CHEBI:43474"/>
        <dbReference type="ChEBI" id="CHEBI:61977"/>
        <dbReference type="EC" id="3.1.3.16"/>
    </reaction>
</comment>
<dbReference type="AlphaFoldDB" id="A0A6G1B866"/>
<dbReference type="PANTHER" id="PTHR20383">
    <property type="entry name" value="RNA POLYMERASE II SUBUNIT A C-TERMINAL DOMAIN PHOSPHATASE"/>
    <property type="match status" value="1"/>
</dbReference>
<evidence type="ECO:0000313" key="11">
    <source>
        <dbReference type="Proteomes" id="UP000475037"/>
    </source>
</evidence>
<evidence type="ECO:0000313" key="10">
    <source>
        <dbReference type="EMBL" id="KAF0884002.1"/>
    </source>
</evidence>
<evidence type="ECO:0000256" key="1">
    <source>
        <dbReference type="ARBA" id="ARBA00004123"/>
    </source>
</evidence>
<evidence type="ECO:0000256" key="9">
    <source>
        <dbReference type="RuleBase" id="RU369031"/>
    </source>
</evidence>
<keyword evidence="5 9" id="KW-0904">Protein phosphatase</keyword>
<dbReference type="EMBL" id="VOAJ01001930">
    <property type="protein sequence ID" value="KAF0884002.1"/>
    <property type="molecule type" value="Genomic_DNA"/>
</dbReference>
<keyword evidence="3 9" id="KW-0507">mRNA processing</keyword>
<evidence type="ECO:0000256" key="2">
    <source>
        <dbReference type="ARBA" id="ARBA00008978"/>
    </source>
</evidence>
<comment type="catalytic activity">
    <reaction evidence="7 9">
        <text>O-phospho-L-seryl-[protein] + H2O = L-seryl-[protein] + phosphate</text>
        <dbReference type="Rhea" id="RHEA:20629"/>
        <dbReference type="Rhea" id="RHEA-COMP:9863"/>
        <dbReference type="Rhea" id="RHEA-COMP:11604"/>
        <dbReference type="ChEBI" id="CHEBI:15377"/>
        <dbReference type="ChEBI" id="CHEBI:29999"/>
        <dbReference type="ChEBI" id="CHEBI:43474"/>
        <dbReference type="ChEBI" id="CHEBI:83421"/>
        <dbReference type="EC" id="3.1.3.16"/>
    </reaction>
</comment>
<keyword evidence="11" id="KW-1185">Reference proteome</keyword>
<reference evidence="10 11" key="1">
    <citation type="submission" date="2019-11" db="EMBL/GenBank/DDBJ databases">
        <authorList>
            <person name="Yang C."/>
            <person name="Li F."/>
        </authorList>
    </citation>
    <scope>NUCLEOTIDE SEQUENCE [LARGE SCALE GENOMIC DNA]</scope>
    <source>
        <strain evidence="10">KB4526</strain>
        <tissue evidence="10">Muscle</tissue>
    </source>
</reference>
<dbReference type="FunFam" id="3.40.50.2300:FF:000066">
    <property type="entry name" value="RNA polymerase II subunit A C-terminal domain phosphatase SSU72"/>
    <property type="match status" value="1"/>
</dbReference>
<evidence type="ECO:0000256" key="6">
    <source>
        <dbReference type="ARBA" id="ARBA00023242"/>
    </source>
</evidence>
<proteinExistence type="inferred from homology"/>
<feature type="non-terminal residue" evidence="10">
    <location>
        <position position="194"/>
    </location>
</feature>
<gene>
    <name evidence="10" type="primary">Ssu72_1</name>
    <name evidence="10" type="ORF">FOF47_R02730</name>
</gene>
<comment type="caution">
    <text evidence="10">The sequence shown here is derived from an EMBL/GenBank/DDBJ whole genome shotgun (WGS) entry which is preliminary data.</text>
</comment>
<comment type="function">
    <text evidence="9">Protein phosphatase that catalyzes the dephosphorylation of the C-terminal domain of RNA polymerase II. Plays a role in RNA processing and termination.</text>
</comment>
<sequence>ESTPPLRLAVVCCNNQNRSMEVHRVLSKRGFSVRSFGTGTVVRLPGPVPDKPNIYDFRTTYDQMYHDLLRKDRHLYTQNGVLHMLERNKRIKPRPERFQSCRDEFDLIITCEERVYDQVVEDMHSREQVTCQPVHVINVDIEDNPEEATVGAFLICKLCQCLQRTADMENDIDGVLLEFEAKSGKTFLHTVCFY</sequence>
<dbReference type="GO" id="GO:0005634">
    <property type="term" value="C:nucleus"/>
    <property type="evidence" value="ECO:0007669"/>
    <property type="project" value="UniProtKB-SubCell"/>
</dbReference>
<comment type="subcellular location">
    <subcellularLocation>
        <location evidence="1 9">Nucleus</location>
    </subcellularLocation>
</comment>
<evidence type="ECO:0000256" key="7">
    <source>
        <dbReference type="ARBA" id="ARBA00047761"/>
    </source>
</evidence>
<dbReference type="GO" id="GO:0031124">
    <property type="term" value="P:mRNA 3'-end processing"/>
    <property type="evidence" value="ECO:0007669"/>
    <property type="project" value="UniProtKB-ARBA"/>
</dbReference>
<organism evidence="10 11">
    <name type="scientific">Crocuta crocuta</name>
    <name type="common">Spotted hyena</name>
    <dbReference type="NCBI Taxonomy" id="9678"/>
    <lineage>
        <taxon>Eukaryota</taxon>
        <taxon>Metazoa</taxon>
        <taxon>Chordata</taxon>
        <taxon>Craniata</taxon>
        <taxon>Vertebrata</taxon>
        <taxon>Euteleostomi</taxon>
        <taxon>Mammalia</taxon>
        <taxon>Eutheria</taxon>
        <taxon>Laurasiatheria</taxon>
        <taxon>Carnivora</taxon>
        <taxon>Feliformia</taxon>
        <taxon>Hyaenidae</taxon>
        <taxon>Crocuta</taxon>
    </lineage>
</organism>
<dbReference type="GO" id="GO:0008420">
    <property type="term" value="F:RNA polymerase II CTD heptapeptide repeat phosphatase activity"/>
    <property type="evidence" value="ECO:0007669"/>
    <property type="project" value="UniProtKB-ARBA"/>
</dbReference>
<keyword evidence="6 9" id="KW-0539">Nucleus</keyword>
<dbReference type="EC" id="3.1.3.16" evidence="9"/>
<dbReference type="Gene3D" id="3.40.50.2300">
    <property type="match status" value="2"/>
</dbReference>
<accession>A0A6G1B866</accession>
<evidence type="ECO:0000256" key="3">
    <source>
        <dbReference type="ARBA" id="ARBA00022664"/>
    </source>
</evidence>
<protein>
    <recommendedName>
        <fullName evidence="9">RNA polymerase II subunit A C-terminal domain phosphatase SSU72</fullName>
        <shortName evidence="9">CTD phosphatase SSU72</shortName>
        <ecNumber evidence="9">3.1.3.16</ecNumber>
    </recommendedName>
</protein>
<dbReference type="Pfam" id="PF04722">
    <property type="entry name" value="Ssu72"/>
    <property type="match status" value="1"/>
</dbReference>
<dbReference type="InterPro" id="IPR006811">
    <property type="entry name" value="RNA_pol_II_suA"/>
</dbReference>
<evidence type="ECO:0000256" key="5">
    <source>
        <dbReference type="ARBA" id="ARBA00022912"/>
    </source>
</evidence>
<dbReference type="FunFam" id="3.40.50.2300:FF:000039">
    <property type="entry name" value="RNA polymerase II subunit A C-terminal domain phosphatase"/>
    <property type="match status" value="1"/>
</dbReference>
<name>A0A6G1B866_CROCR</name>
<dbReference type="Proteomes" id="UP000475037">
    <property type="component" value="Unassembled WGS sequence"/>
</dbReference>